<sequence>MSGIFKLTLCLGGGVALTSCAAAAPFLVNATKSSTVQTISSEDKKENLRRNWKNVEVKWRPICGVSHPSLCLFSSIGKR</sequence>
<gene>
    <name evidence="2" type="ORF">MHM_04460</name>
</gene>
<proteinExistence type="predicted"/>
<dbReference type="PATRIC" id="fig|1116213.3.peg.484"/>
<accession>G8C3R6</accession>
<dbReference type="HOGENOM" id="CLU_2599505_0_0_14"/>
<dbReference type="AlphaFoldDB" id="G8C3R6"/>
<feature type="signal peptide" evidence="1">
    <location>
        <begin position="1"/>
        <end position="21"/>
    </location>
</feature>
<reference evidence="2" key="1">
    <citation type="submission" date="2011-11" db="EMBL/GenBank/DDBJ databases">
        <title>Complete genome sequence of Candidatus Mycoplasma haemominutum.</title>
        <authorList>
            <person name="Barker E.N."/>
            <person name="Darby A.C."/>
            <person name="Helps C.R."/>
            <person name="Peters I.R."/>
            <person name="Hughes M.A."/>
            <person name="Radford A.D."/>
            <person name="Novacco M."/>
            <person name="Boretti F."/>
            <person name="Hofmann-Lehmann R."/>
            <person name="Tasker S."/>
        </authorList>
    </citation>
    <scope>NUCLEOTIDE SEQUENCE</scope>
    <source>
        <strain evidence="2">Birmingham 1</strain>
    </source>
</reference>
<evidence type="ECO:0000256" key="1">
    <source>
        <dbReference type="SAM" id="SignalP"/>
    </source>
</evidence>
<organism evidence="2">
    <name type="scientific">Candidatus Mycoplasma haematominutum 'Birmingham 1'</name>
    <dbReference type="NCBI Taxonomy" id="1116213"/>
    <lineage>
        <taxon>Bacteria</taxon>
        <taxon>Bacillati</taxon>
        <taxon>Mycoplasmatota</taxon>
        <taxon>Mollicutes</taxon>
        <taxon>Mycoplasmataceae</taxon>
        <taxon>Mycoplasma</taxon>
    </lineage>
</organism>
<dbReference type="PROSITE" id="PS51257">
    <property type="entry name" value="PROKAR_LIPOPROTEIN"/>
    <property type="match status" value="1"/>
</dbReference>
<protein>
    <recommendedName>
        <fullName evidence="3">Lipoprotein</fullName>
    </recommendedName>
</protein>
<dbReference type="KEGG" id="mhb:MHM_04460"/>
<feature type="chain" id="PRO_5003508772" description="Lipoprotein" evidence="1">
    <location>
        <begin position="22"/>
        <end position="79"/>
    </location>
</feature>
<evidence type="ECO:0000313" key="2">
    <source>
        <dbReference type="EMBL" id="CCE66964.1"/>
    </source>
</evidence>
<reference evidence="2" key="2">
    <citation type="submission" date="2011-11" db="EMBL/GenBank/DDBJ databases">
        <authorList>
            <person name="Barker E."/>
        </authorList>
    </citation>
    <scope>NUCLEOTIDE SEQUENCE</scope>
    <source>
        <strain evidence="2">Birmingham 1</strain>
    </source>
</reference>
<dbReference type="RefSeq" id="WP_015511829.1">
    <property type="nucleotide sequence ID" value="NC_021007.1"/>
</dbReference>
<evidence type="ECO:0008006" key="3">
    <source>
        <dbReference type="Google" id="ProtNLM"/>
    </source>
</evidence>
<dbReference type="EMBL" id="HE613254">
    <property type="protein sequence ID" value="CCE66964.1"/>
    <property type="molecule type" value="Genomic_DNA"/>
</dbReference>
<keyword evidence="1" id="KW-0732">Signal</keyword>
<name>G8C3R6_9MOLU</name>